<name>B7G750_PHATC</name>
<dbReference type="GeneID" id="7203617"/>
<reference evidence="3 4" key="1">
    <citation type="journal article" date="2008" name="Nature">
        <title>The Phaeodactylum genome reveals the evolutionary history of diatom genomes.</title>
        <authorList>
            <person name="Bowler C."/>
            <person name="Allen A.E."/>
            <person name="Badger J.H."/>
            <person name="Grimwood J."/>
            <person name="Jabbari K."/>
            <person name="Kuo A."/>
            <person name="Maheswari U."/>
            <person name="Martens C."/>
            <person name="Maumus F."/>
            <person name="Otillar R.P."/>
            <person name="Rayko E."/>
            <person name="Salamov A."/>
            <person name="Vandepoele K."/>
            <person name="Beszteri B."/>
            <person name="Gruber A."/>
            <person name="Heijde M."/>
            <person name="Katinka M."/>
            <person name="Mock T."/>
            <person name="Valentin K."/>
            <person name="Verret F."/>
            <person name="Berges J.A."/>
            <person name="Brownlee C."/>
            <person name="Cadoret J.P."/>
            <person name="Chiovitti A."/>
            <person name="Choi C.J."/>
            <person name="Coesel S."/>
            <person name="De Martino A."/>
            <person name="Detter J.C."/>
            <person name="Durkin C."/>
            <person name="Falciatore A."/>
            <person name="Fournet J."/>
            <person name="Haruta M."/>
            <person name="Huysman M.J."/>
            <person name="Jenkins B.D."/>
            <person name="Jiroutova K."/>
            <person name="Jorgensen R.E."/>
            <person name="Joubert Y."/>
            <person name="Kaplan A."/>
            <person name="Kroger N."/>
            <person name="Kroth P.G."/>
            <person name="La Roche J."/>
            <person name="Lindquist E."/>
            <person name="Lommer M."/>
            <person name="Martin-Jezequel V."/>
            <person name="Lopez P.J."/>
            <person name="Lucas S."/>
            <person name="Mangogna M."/>
            <person name="McGinnis K."/>
            <person name="Medlin L.K."/>
            <person name="Montsant A."/>
            <person name="Oudot-Le Secq M.P."/>
            <person name="Napoli C."/>
            <person name="Obornik M."/>
            <person name="Parker M.S."/>
            <person name="Petit J.L."/>
            <person name="Porcel B.M."/>
            <person name="Poulsen N."/>
            <person name="Robison M."/>
            <person name="Rychlewski L."/>
            <person name="Rynearson T.A."/>
            <person name="Schmutz J."/>
            <person name="Shapiro H."/>
            <person name="Siaut M."/>
            <person name="Stanley M."/>
            <person name="Sussman M.R."/>
            <person name="Taylor A.R."/>
            <person name="Vardi A."/>
            <person name="von Dassow P."/>
            <person name="Vyverman W."/>
            <person name="Willis A."/>
            <person name="Wyrwicz L.S."/>
            <person name="Rokhsar D.S."/>
            <person name="Weissenbach J."/>
            <person name="Armbrust E.V."/>
            <person name="Green B.R."/>
            <person name="Van de Peer Y."/>
            <person name="Grigoriev I.V."/>
        </authorList>
    </citation>
    <scope>NUCLEOTIDE SEQUENCE [LARGE SCALE GENOMIC DNA]</scope>
    <source>
        <strain evidence="3 4">CCAP 1055/1</strain>
    </source>
</reference>
<keyword evidence="4" id="KW-1185">Reference proteome</keyword>
<feature type="compositionally biased region" description="Polar residues" evidence="2">
    <location>
        <begin position="308"/>
        <end position="317"/>
    </location>
</feature>
<dbReference type="InParanoid" id="B7G750"/>
<gene>
    <name evidence="3" type="ORF">PHATRDRAFT_48438</name>
</gene>
<feature type="compositionally biased region" description="Basic and acidic residues" evidence="2">
    <location>
        <begin position="337"/>
        <end position="348"/>
    </location>
</feature>
<dbReference type="KEGG" id="pti:PHATRDRAFT_48438"/>
<evidence type="ECO:0000256" key="1">
    <source>
        <dbReference type="SAM" id="Coils"/>
    </source>
</evidence>
<dbReference type="PaxDb" id="2850-Phatr48438"/>
<reference evidence="4" key="2">
    <citation type="submission" date="2008-08" db="EMBL/GenBank/DDBJ databases">
        <authorList>
            <consortium name="Diatom Consortium"/>
            <person name="Grigoriev I."/>
            <person name="Grimwood J."/>
            <person name="Kuo A."/>
            <person name="Otillar R.P."/>
            <person name="Salamov A."/>
            <person name="Detter J.C."/>
            <person name="Lindquist E."/>
            <person name="Shapiro H."/>
            <person name="Lucas S."/>
            <person name="Glavina del Rio T."/>
            <person name="Pitluck S."/>
            <person name="Rokhsar D."/>
            <person name="Bowler C."/>
        </authorList>
    </citation>
    <scope>GENOME REANNOTATION</scope>
    <source>
        <strain evidence="4">CCAP 1055/1</strain>
    </source>
</reference>
<sequence>MPRQSSVRTAYHKVGAAGNIRCDLLPQRIIVDEMLCMLGSCCCCIGVAGHGRDAKHHRPGIGRAHHVEKASMNSNSSPDDSYDPSIYPSIGETDVRDAIAGAMDKIETAEKDEMQKEKSMLESAVTAAGGMIRSGIDKLLGGNLDDEEIEEIVSEVEERLRIGFDEDLEAKADQITQNYEDEIENAVDNAERERVSYDTIEKDIWDREDVAVKATRGEIDSAAELLHTNLRGRASQIEKEILEKRLSARFGRPVTIVIGDDLELESLDNLFAGLPSSGGATVSGEAYNGIQNEEHADSDRDPEENSHNSRAPSLSPESDSGSADNSESSFDDPMAETGKENSHTQEEI</sequence>
<accession>B7G750</accession>
<feature type="coiled-coil region" evidence="1">
    <location>
        <begin position="165"/>
        <end position="196"/>
    </location>
</feature>
<keyword evidence="1" id="KW-0175">Coiled coil</keyword>
<feature type="compositionally biased region" description="Low complexity" evidence="2">
    <location>
        <begin position="318"/>
        <end position="328"/>
    </location>
</feature>
<dbReference type="Proteomes" id="UP000000759">
    <property type="component" value="Chromosome 17"/>
</dbReference>
<evidence type="ECO:0000313" key="4">
    <source>
        <dbReference type="Proteomes" id="UP000000759"/>
    </source>
</evidence>
<evidence type="ECO:0000313" key="3">
    <source>
        <dbReference type="EMBL" id="EEC45707.1"/>
    </source>
</evidence>
<proteinExistence type="predicted"/>
<organism evidence="3 4">
    <name type="scientific">Phaeodactylum tricornutum (strain CCAP 1055/1)</name>
    <dbReference type="NCBI Taxonomy" id="556484"/>
    <lineage>
        <taxon>Eukaryota</taxon>
        <taxon>Sar</taxon>
        <taxon>Stramenopiles</taxon>
        <taxon>Ochrophyta</taxon>
        <taxon>Bacillariophyta</taxon>
        <taxon>Bacillariophyceae</taxon>
        <taxon>Bacillariophycidae</taxon>
        <taxon>Naviculales</taxon>
        <taxon>Phaeodactylaceae</taxon>
        <taxon>Phaeodactylum</taxon>
    </lineage>
</organism>
<feature type="compositionally biased region" description="Basic and acidic residues" evidence="2">
    <location>
        <begin position="292"/>
        <end position="307"/>
    </location>
</feature>
<feature type="region of interest" description="Disordered" evidence="2">
    <location>
        <begin position="292"/>
        <end position="348"/>
    </location>
</feature>
<evidence type="ECO:0000256" key="2">
    <source>
        <dbReference type="SAM" id="MobiDB-lite"/>
    </source>
</evidence>
<protein>
    <submittedName>
        <fullName evidence="3">Uncharacterized protein</fullName>
    </submittedName>
</protein>
<dbReference type="EMBL" id="CM000619">
    <property type="protein sequence ID" value="EEC45707.1"/>
    <property type="molecule type" value="Genomic_DNA"/>
</dbReference>
<dbReference type="RefSeq" id="XP_002182971.1">
    <property type="nucleotide sequence ID" value="XM_002182935.1"/>
</dbReference>
<dbReference type="HOGENOM" id="CLU_913556_0_0_1"/>
<dbReference type="AlphaFoldDB" id="B7G750"/>